<dbReference type="RefSeq" id="WP_377090859.1">
    <property type="nucleotide sequence ID" value="NZ_JBHSJL010000014.1"/>
</dbReference>
<dbReference type="InterPro" id="IPR023214">
    <property type="entry name" value="HAD_sf"/>
</dbReference>
<dbReference type="SUPFAM" id="SSF56784">
    <property type="entry name" value="HAD-like"/>
    <property type="match status" value="1"/>
</dbReference>
<dbReference type="SFLD" id="SFLDG01129">
    <property type="entry name" value="C1.5:_HAD__Beta-PGM__Phosphata"/>
    <property type="match status" value="1"/>
</dbReference>
<reference evidence="6" key="1">
    <citation type="journal article" date="2019" name="Int. J. Syst. Evol. Microbiol.">
        <title>The Global Catalogue of Microorganisms (GCM) 10K type strain sequencing project: providing services to taxonomists for standard genome sequencing and annotation.</title>
        <authorList>
            <consortium name="The Broad Institute Genomics Platform"/>
            <consortium name="The Broad Institute Genome Sequencing Center for Infectious Disease"/>
            <person name="Wu L."/>
            <person name="Ma J."/>
        </authorList>
    </citation>
    <scope>NUCLEOTIDE SEQUENCE [LARGE SCALE GENOMIC DNA]</scope>
    <source>
        <strain evidence="6">CCUG 57942</strain>
    </source>
</reference>
<dbReference type="PANTHER" id="PTHR43434">
    <property type="entry name" value="PHOSPHOGLYCOLATE PHOSPHATASE"/>
    <property type="match status" value="1"/>
</dbReference>
<dbReference type="SFLD" id="SFLDS00003">
    <property type="entry name" value="Haloacid_Dehalogenase"/>
    <property type="match status" value="1"/>
</dbReference>
<evidence type="ECO:0000256" key="2">
    <source>
        <dbReference type="ARBA" id="ARBA00004818"/>
    </source>
</evidence>
<evidence type="ECO:0000256" key="1">
    <source>
        <dbReference type="ARBA" id="ARBA00000830"/>
    </source>
</evidence>
<comment type="catalytic activity">
    <reaction evidence="1">
        <text>2-phosphoglycolate + H2O = glycolate + phosphate</text>
        <dbReference type="Rhea" id="RHEA:14369"/>
        <dbReference type="ChEBI" id="CHEBI:15377"/>
        <dbReference type="ChEBI" id="CHEBI:29805"/>
        <dbReference type="ChEBI" id="CHEBI:43474"/>
        <dbReference type="ChEBI" id="CHEBI:58033"/>
        <dbReference type="EC" id="3.1.3.18"/>
    </reaction>
</comment>
<dbReference type="EC" id="3.1.3.18" evidence="4"/>
<evidence type="ECO:0000313" key="6">
    <source>
        <dbReference type="Proteomes" id="UP001597389"/>
    </source>
</evidence>
<comment type="similarity">
    <text evidence="3">Belongs to the HAD-like hydrolase superfamily. CbbY/CbbZ/Gph/YieH family.</text>
</comment>
<keyword evidence="5" id="KW-0378">Hydrolase</keyword>
<dbReference type="Gene3D" id="1.10.150.240">
    <property type="entry name" value="Putative phosphatase, domain 2"/>
    <property type="match status" value="1"/>
</dbReference>
<dbReference type="InterPro" id="IPR041492">
    <property type="entry name" value="HAD_2"/>
</dbReference>
<evidence type="ECO:0000256" key="4">
    <source>
        <dbReference type="ARBA" id="ARBA00013078"/>
    </source>
</evidence>
<dbReference type="InterPro" id="IPR023198">
    <property type="entry name" value="PGP-like_dom2"/>
</dbReference>
<dbReference type="Gene3D" id="3.40.50.1000">
    <property type="entry name" value="HAD superfamily/HAD-like"/>
    <property type="match status" value="1"/>
</dbReference>
<dbReference type="Pfam" id="PF13419">
    <property type="entry name" value="HAD_2"/>
    <property type="match status" value="1"/>
</dbReference>
<protein>
    <recommendedName>
        <fullName evidence="4">phosphoglycolate phosphatase</fullName>
        <ecNumber evidence="4">3.1.3.18</ecNumber>
    </recommendedName>
</protein>
<accession>A0ABW4ZA14</accession>
<evidence type="ECO:0000256" key="3">
    <source>
        <dbReference type="ARBA" id="ARBA00006171"/>
    </source>
</evidence>
<evidence type="ECO:0000313" key="5">
    <source>
        <dbReference type="EMBL" id="MFD2158724.1"/>
    </source>
</evidence>
<dbReference type="EMBL" id="JBHUJB010000031">
    <property type="protein sequence ID" value="MFD2158724.1"/>
    <property type="molecule type" value="Genomic_DNA"/>
</dbReference>
<proteinExistence type="inferred from homology"/>
<sequence>MSKQRWDWIFDWSGTLVDDMALVVCATNHVMRQYGKPEWDREAFRRHFSLPYEAFYEEYVPGVALEEIEQHFREGFALSKEEVPVLEHARDFLDYLARRGDRMYVLTSMCAKAFEEQVVSLGLEHFFEARYAGVLDKRERIGEIIERHGMQEERTIFVGDMTHDVETAHHGGVHSVGVLTGYNHREVLEAVHPSVLANDLEDLRNMLESDQSWEQLVEKV</sequence>
<dbReference type="GO" id="GO:0016787">
    <property type="term" value="F:hydrolase activity"/>
    <property type="evidence" value="ECO:0007669"/>
    <property type="project" value="UniProtKB-KW"/>
</dbReference>
<dbReference type="InterPro" id="IPR050155">
    <property type="entry name" value="HAD-like_hydrolase_sf"/>
</dbReference>
<gene>
    <name evidence="5" type="ORF">ACFSW8_07440</name>
</gene>
<keyword evidence="6" id="KW-1185">Reference proteome</keyword>
<dbReference type="Proteomes" id="UP001597389">
    <property type="component" value="Unassembled WGS sequence"/>
</dbReference>
<name>A0ABW4ZA14_9BACT</name>
<comment type="caution">
    <text evidence="5">The sequence shown here is derived from an EMBL/GenBank/DDBJ whole genome shotgun (WGS) entry which is preliminary data.</text>
</comment>
<dbReference type="InterPro" id="IPR036412">
    <property type="entry name" value="HAD-like_sf"/>
</dbReference>
<organism evidence="5 6">
    <name type="scientific">Rubritalea tangerina</name>
    <dbReference type="NCBI Taxonomy" id="430798"/>
    <lineage>
        <taxon>Bacteria</taxon>
        <taxon>Pseudomonadati</taxon>
        <taxon>Verrucomicrobiota</taxon>
        <taxon>Verrucomicrobiia</taxon>
        <taxon>Verrucomicrobiales</taxon>
        <taxon>Rubritaleaceae</taxon>
        <taxon>Rubritalea</taxon>
    </lineage>
</organism>
<comment type="pathway">
    <text evidence="2">Organic acid metabolism; glycolate biosynthesis; glycolate from 2-phosphoglycolate: step 1/1.</text>
</comment>
<dbReference type="PANTHER" id="PTHR43434:SF1">
    <property type="entry name" value="PHOSPHOGLYCOLATE PHOSPHATASE"/>
    <property type="match status" value="1"/>
</dbReference>